<evidence type="ECO:0000313" key="3">
    <source>
        <dbReference type="Proteomes" id="UP001273166"/>
    </source>
</evidence>
<feature type="non-terminal residue" evidence="2">
    <location>
        <position position="136"/>
    </location>
</feature>
<evidence type="ECO:0000256" key="1">
    <source>
        <dbReference type="SAM" id="SignalP"/>
    </source>
</evidence>
<dbReference type="EMBL" id="JAUDZG010000005">
    <property type="protein sequence ID" value="KAK3304141.1"/>
    <property type="molecule type" value="Genomic_DNA"/>
</dbReference>
<sequence length="136" mass="14874">MLVQAVVCLRMLLLGGSGTVSSKSSFLNSPEGSTDSFPCRVRKLRRSCSCAAMLPISPSRVKVVTAYGLNLEHIVCFGGLELQVRENLDRQFERGSGLGFFKQTVLLFRVRANTLFSACGLMLLQLSLLGQVWTSV</sequence>
<keyword evidence="1" id="KW-0732">Signal</keyword>
<dbReference type="AlphaFoldDB" id="A0AAJ0M065"/>
<name>A0AAJ0M065_9PEZI</name>
<feature type="signal peptide" evidence="1">
    <location>
        <begin position="1"/>
        <end position="18"/>
    </location>
</feature>
<organism evidence="2 3">
    <name type="scientific">Chaetomium strumarium</name>
    <dbReference type="NCBI Taxonomy" id="1170767"/>
    <lineage>
        <taxon>Eukaryota</taxon>
        <taxon>Fungi</taxon>
        <taxon>Dikarya</taxon>
        <taxon>Ascomycota</taxon>
        <taxon>Pezizomycotina</taxon>
        <taxon>Sordariomycetes</taxon>
        <taxon>Sordariomycetidae</taxon>
        <taxon>Sordariales</taxon>
        <taxon>Chaetomiaceae</taxon>
        <taxon>Chaetomium</taxon>
    </lineage>
</organism>
<evidence type="ECO:0000313" key="2">
    <source>
        <dbReference type="EMBL" id="KAK3304141.1"/>
    </source>
</evidence>
<dbReference type="Proteomes" id="UP001273166">
    <property type="component" value="Unassembled WGS sequence"/>
</dbReference>
<feature type="chain" id="PRO_5042593483" description="Secreted protein" evidence="1">
    <location>
        <begin position="19"/>
        <end position="136"/>
    </location>
</feature>
<keyword evidence="3" id="KW-1185">Reference proteome</keyword>
<dbReference type="GeneID" id="87888334"/>
<proteinExistence type="predicted"/>
<dbReference type="RefSeq" id="XP_062719921.1">
    <property type="nucleotide sequence ID" value="XM_062869505.1"/>
</dbReference>
<protein>
    <recommendedName>
        <fullName evidence="4">Secreted protein</fullName>
    </recommendedName>
</protein>
<reference evidence="2" key="2">
    <citation type="submission" date="2023-06" db="EMBL/GenBank/DDBJ databases">
        <authorList>
            <consortium name="Lawrence Berkeley National Laboratory"/>
            <person name="Mondo S.J."/>
            <person name="Hensen N."/>
            <person name="Bonometti L."/>
            <person name="Westerberg I."/>
            <person name="Brannstrom I.O."/>
            <person name="Guillou S."/>
            <person name="Cros-Aarteil S."/>
            <person name="Calhoun S."/>
            <person name="Haridas S."/>
            <person name="Kuo A."/>
            <person name="Pangilinan J."/>
            <person name="Riley R."/>
            <person name="Labutti K."/>
            <person name="Andreopoulos B."/>
            <person name="Lipzen A."/>
            <person name="Chen C."/>
            <person name="Yanf M."/>
            <person name="Daum C."/>
            <person name="Ng V."/>
            <person name="Clum A."/>
            <person name="Steindorff A."/>
            <person name="Ohm R."/>
            <person name="Martin F."/>
            <person name="Silar P."/>
            <person name="Natvig D."/>
            <person name="Lalanne C."/>
            <person name="Gautier V."/>
            <person name="Ament-Velasquez S.L."/>
            <person name="Kruys A."/>
            <person name="Hutchinson M.I."/>
            <person name="Powell A.J."/>
            <person name="Barry K."/>
            <person name="Miller A.N."/>
            <person name="Grigoriev I.V."/>
            <person name="Debuchy R."/>
            <person name="Gladieux P."/>
            <person name="Thoren M.H."/>
            <person name="Johannesson H."/>
        </authorList>
    </citation>
    <scope>NUCLEOTIDE SEQUENCE</scope>
    <source>
        <strain evidence="2">CBS 333.67</strain>
    </source>
</reference>
<accession>A0AAJ0M065</accession>
<comment type="caution">
    <text evidence="2">The sequence shown here is derived from an EMBL/GenBank/DDBJ whole genome shotgun (WGS) entry which is preliminary data.</text>
</comment>
<gene>
    <name evidence="2" type="ORF">B0T15DRAFT_535634</name>
</gene>
<reference evidence="2" key="1">
    <citation type="journal article" date="2023" name="Mol. Phylogenet. Evol.">
        <title>Genome-scale phylogeny and comparative genomics of the fungal order Sordariales.</title>
        <authorList>
            <person name="Hensen N."/>
            <person name="Bonometti L."/>
            <person name="Westerberg I."/>
            <person name="Brannstrom I.O."/>
            <person name="Guillou S."/>
            <person name="Cros-Aarteil S."/>
            <person name="Calhoun S."/>
            <person name="Haridas S."/>
            <person name="Kuo A."/>
            <person name="Mondo S."/>
            <person name="Pangilinan J."/>
            <person name="Riley R."/>
            <person name="LaButti K."/>
            <person name="Andreopoulos B."/>
            <person name="Lipzen A."/>
            <person name="Chen C."/>
            <person name="Yan M."/>
            <person name="Daum C."/>
            <person name="Ng V."/>
            <person name="Clum A."/>
            <person name="Steindorff A."/>
            <person name="Ohm R.A."/>
            <person name="Martin F."/>
            <person name="Silar P."/>
            <person name="Natvig D.O."/>
            <person name="Lalanne C."/>
            <person name="Gautier V."/>
            <person name="Ament-Velasquez S.L."/>
            <person name="Kruys A."/>
            <person name="Hutchinson M.I."/>
            <person name="Powell A.J."/>
            <person name="Barry K."/>
            <person name="Miller A.N."/>
            <person name="Grigoriev I.V."/>
            <person name="Debuchy R."/>
            <person name="Gladieux P."/>
            <person name="Hiltunen Thoren M."/>
            <person name="Johannesson H."/>
        </authorList>
    </citation>
    <scope>NUCLEOTIDE SEQUENCE</scope>
    <source>
        <strain evidence="2">CBS 333.67</strain>
    </source>
</reference>
<evidence type="ECO:0008006" key="4">
    <source>
        <dbReference type="Google" id="ProtNLM"/>
    </source>
</evidence>